<feature type="domain" description="Cytidyltransferase-like" evidence="4">
    <location>
        <begin position="28"/>
        <end position="153"/>
    </location>
</feature>
<dbReference type="SUPFAM" id="SSF52374">
    <property type="entry name" value="Nucleotidylyl transferase"/>
    <property type="match status" value="1"/>
</dbReference>
<keyword evidence="2" id="KW-0119">Carbohydrate metabolism</keyword>
<dbReference type="PANTHER" id="PTHR46969">
    <property type="entry name" value="BIFUNCTIONAL PROTEIN HLDE"/>
    <property type="match status" value="1"/>
</dbReference>
<dbReference type="InterPro" id="IPR029056">
    <property type="entry name" value="Ribokinase-like"/>
</dbReference>
<dbReference type="GO" id="GO:0005829">
    <property type="term" value="C:cytosol"/>
    <property type="evidence" value="ECO:0007669"/>
    <property type="project" value="TreeGrafter"/>
</dbReference>
<dbReference type="SUPFAM" id="SSF53613">
    <property type="entry name" value="Ribokinase-like"/>
    <property type="match status" value="1"/>
</dbReference>
<proteinExistence type="predicted"/>
<dbReference type="PATRIC" id="fig|1235802.3.peg.1335"/>
<dbReference type="InterPro" id="IPR011611">
    <property type="entry name" value="PfkB_dom"/>
</dbReference>
<dbReference type="Pfam" id="PF00294">
    <property type="entry name" value="PfkB"/>
    <property type="match status" value="1"/>
</dbReference>
<dbReference type="InterPro" id="IPR014729">
    <property type="entry name" value="Rossmann-like_a/b/a_fold"/>
</dbReference>
<name>N2AXL4_9FIRM</name>
<dbReference type="STRING" id="1235802.C823_01248"/>
<evidence type="ECO:0000259" key="4">
    <source>
        <dbReference type="Pfam" id="PF01467"/>
    </source>
</evidence>
<comment type="caution">
    <text evidence="5">The sequence shown here is derived from an EMBL/GenBank/DDBJ whole genome shotgun (WGS) entry which is preliminary data.</text>
</comment>
<evidence type="ECO:0000313" key="5">
    <source>
        <dbReference type="EMBL" id="EMZ33967.1"/>
    </source>
</evidence>
<dbReference type="GO" id="GO:0033786">
    <property type="term" value="F:heptose-1-phosphate adenylyltransferase activity"/>
    <property type="evidence" value="ECO:0007669"/>
    <property type="project" value="TreeGrafter"/>
</dbReference>
<evidence type="ECO:0000256" key="2">
    <source>
        <dbReference type="ARBA" id="ARBA00023277"/>
    </source>
</evidence>
<dbReference type="Gene3D" id="3.40.50.620">
    <property type="entry name" value="HUPs"/>
    <property type="match status" value="1"/>
</dbReference>
<keyword evidence="6" id="KW-1185">Reference proteome</keyword>
<evidence type="ECO:0000259" key="3">
    <source>
        <dbReference type="Pfam" id="PF00294"/>
    </source>
</evidence>
<feature type="domain" description="Carbohydrate kinase PfkB" evidence="3">
    <location>
        <begin position="193"/>
        <end position="484"/>
    </location>
</feature>
<reference evidence="5 6" key="1">
    <citation type="journal article" date="2014" name="Genome Announc.">
        <title>Draft genome sequences of the altered schaedler flora, a defined bacterial community from gnotobiotic mice.</title>
        <authorList>
            <person name="Wannemuehler M.J."/>
            <person name="Overstreet A.M."/>
            <person name="Ward D.V."/>
            <person name="Phillips G.J."/>
        </authorList>
    </citation>
    <scope>NUCLEOTIDE SEQUENCE [LARGE SCALE GENOMIC DNA]</scope>
    <source>
        <strain evidence="5 6">ASF492</strain>
    </source>
</reference>
<protein>
    <submittedName>
        <fullName evidence="5">RfaE, domain II</fullName>
    </submittedName>
</protein>
<dbReference type="eggNOG" id="COG2870">
    <property type="taxonomic scope" value="Bacteria"/>
</dbReference>
<evidence type="ECO:0000256" key="1">
    <source>
        <dbReference type="ARBA" id="ARBA00023268"/>
    </source>
</evidence>
<accession>N2AXL4</accession>
<dbReference type="Proteomes" id="UP000012589">
    <property type="component" value="Unassembled WGS sequence"/>
</dbReference>
<dbReference type="AlphaFoldDB" id="N2AXL4"/>
<evidence type="ECO:0000313" key="6">
    <source>
        <dbReference type="Proteomes" id="UP000012589"/>
    </source>
</evidence>
<dbReference type="OrthoDB" id="9802794at2"/>
<dbReference type="NCBIfam" id="TIGR00125">
    <property type="entry name" value="cyt_tran_rel"/>
    <property type="match status" value="1"/>
</dbReference>
<dbReference type="EMBL" id="AQFT01000038">
    <property type="protein sequence ID" value="EMZ33967.1"/>
    <property type="molecule type" value="Genomic_DNA"/>
</dbReference>
<dbReference type="eggNOG" id="COG0615">
    <property type="taxonomic scope" value="Bacteria"/>
</dbReference>
<dbReference type="GO" id="GO:0033785">
    <property type="term" value="F:heptose 7-phosphate kinase activity"/>
    <property type="evidence" value="ECO:0007669"/>
    <property type="project" value="TreeGrafter"/>
</dbReference>
<keyword evidence="1" id="KW-0511">Multifunctional enzyme</keyword>
<dbReference type="Gene3D" id="3.40.1190.20">
    <property type="match status" value="1"/>
</dbReference>
<dbReference type="Pfam" id="PF01467">
    <property type="entry name" value="CTP_transf_like"/>
    <property type="match status" value="1"/>
</dbReference>
<dbReference type="PANTHER" id="PTHR46969:SF1">
    <property type="entry name" value="BIFUNCTIONAL PROTEIN HLDE"/>
    <property type="match status" value="1"/>
</dbReference>
<dbReference type="InterPro" id="IPR004821">
    <property type="entry name" value="Cyt_trans-like"/>
</dbReference>
<dbReference type="HOGENOM" id="CLU_534032_0_0_9"/>
<gene>
    <name evidence="5" type="ORF">C823_01248</name>
</gene>
<sequence length="510" mass="57556">MGKIVDKLVFKTQIRPKLKKEGKQIALCHGVFDLVHPGHIIHLQQAKQMADILVVSITAAEFVRKGPGRPYFNDEMRLKVLEALEYVDYVMLSEGYTVDDIVENVEPDLYIKGEEYAKESEDITGKITAERELVELHGGKVAYTSGQVFSSTKLINTALSGLPEDVIQYMEQFVKKYSMEDIKKYAEKAEKLKVLVVGDIIIDKYTYCIVHGLMSKDMGYSSKLEYSEEYLGGAAAVARHLSSFTENVTLMSIVGNEEEMRLKLFDGLADKMRLKLTYSNKFPTIVKHRYLTRNEKREEYRKIFSINNIPERMEYEEEAREEFYRGLLDRIEEFDVVFLCDFGHGLIDEKAGEIIQQRAKYLVLNCQTNSTNYGLNVITKYHRADVFTLDQKELKLAFPMYIANENYALKKLSEYLGGNGWLTRGSFGAYGIEDQKIYDCPAFTLSVKDTIGAGDAFYSLAGLYAAAGASVELGTFMGNIAGALGANIVGNREAVEKVNVLKYAGTLLNI</sequence>
<organism evidence="5 6">
    <name type="scientific">Eubacterium plexicaudatum ASF492</name>
    <dbReference type="NCBI Taxonomy" id="1235802"/>
    <lineage>
        <taxon>Bacteria</taxon>
        <taxon>Bacillati</taxon>
        <taxon>Bacillota</taxon>
        <taxon>Clostridia</taxon>
        <taxon>Eubacteriales</taxon>
        <taxon>Eubacteriaceae</taxon>
        <taxon>Eubacterium</taxon>
    </lineage>
</organism>